<accession>A0AB35Y2Z5</accession>
<name>A0AB35Y2Z5_9FIRM</name>
<keyword evidence="1" id="KW-0732">Signal</keyword>
<evidence type="ECO:0000313" key="3">
    <source>
        <dbReference type="Proteomes" id="UP001379600"/>
    </source>
</evidence>
<protein>
    <submittedName>
        <fullName evidence="2">Twin-arginine translocation signal domain-containing protein</fullName>
    </submittedName>
</protein>
<comment type="caution">
    <text evidence="2">The sequence shown here is derived from an EMBL/GenBank/DDBJ whole genome shotgun (WGS) entry which is preliminary data.</text>
</comment>
<keyword evidence="3" id="KW-1185">Reference proteome</keyword>
<feature type="chain" id="PRO_5044269198" evidence="1">
    <location>
        <begin position="28"/>
        <end position="182"/>
    </location>
</feature>
<dbReference type="AlphaFoldDB" id="A0AB35Y2Z5"/>
<dbReference type="InterPro" id="IPR019546">
    <property type="entry name" value="TAT_signal_bac_arc"/>
</dbReference>
<dbReference type="EMBL" id="JBBFKC010000007">
    <property type="protein sequence ID" value="MEJ3691374.1"/>
    <property type="molecule type" value="Genomic_DNA"/>
</dbReference>
<dbReference type="PROSITE" id="PS51318">
    <property type="entry name" value="TAT"/>
    <property type="match status" value="1"/>
</dbReference>
<proteinExistence type="predicted"/>
<dbReference type="PROSITE" id="PS51257">
    <property type="entry name" value="PROKAR_LIPOPROTEIN"/>
    <property type="match status" value="1"/>
</dbReference>
<dbReference type="RefSeq" id="WP_154255870.1">
    <property type="nucleotide sequence ID" value="NZ_JBBFKB010000032.1"/>
</dbReference>
<feature type="signal peptide" evidence="1">
    <location>
        <begin position="1"/>
        <end position="27"/>
    </location>
</feature>
<gene>
    <name evidence="2" type="ORF">WF787_09105</name>
</gene>
<organism evidence="2 3">
    <name type="scientific">Faecalibacterium taiwanense</name>
    <dbReference type="NCBI Taxonomy" id="3030638"/>
    <lineage>
        <taxon>Bacteria</taxon>
        <taxon>Bacillati</taxon>
        <taxon>Bacillota</taxon>
        <taxon>Clostridia</taxon>
        <taxon>Eubacteriales</taxon>
        <taxon>Oscillospiraceae</taxon>
        <taxon>Faecalibacterium</taxon>
    </lineage>
</organism>
<reference evidence="2 3" key="1">
    <citation type="submission" date="2024-03" db="EMBL/GenBank/DDBJ databases">
        <authorList>
            <person name="Plomp N."/>
            <person name="Harmsen H.J."/>
        </authorList>
    </citation>
    <scope>NUCLEOTIDE SEQUENCE [LARGE SCALE GENOMIC DNA]</scope>
    <source>
        <strain evidence="2 3">HTF-76H</strain>
    </source>
</reference>
<dbReference type="Proteomes" id="UP001379600">
    <property type="component" value="Unassembled WGS sequence"/>
</dbReference>
<sequence length="182" mass="19585">MSNISRRKFLKGAGVAALAVAAAGVLAGCSGNDVPSIPDVTAKNVTVKFVDRKGKEVGTTVVKNVKLTETKMNSNDVQAPEGYVVGIVGDQFIDWDNQTVTFTVDKVDKKETDKVTVNYYYRGVAGVDGSETVGTEVLEVEKGATKFNTSELKEIPKGFKLDTLGDIAINKFKNVTVYVSRK</sequence>
<dbReference type="InterPro" id="IPR006311">
    <property type="entry name" value="TAT_signal"/>
</dbReference>
<dbReference type="NCBIfam" id="TIGR01409">
    <property type="entry name" value="TAT_signal_seq"/>
    <property type="match status" value="1"/>
</dbReference>
<evidence type="ECO:0000313" key="2">
    <source>
        <dbReference type="EMBL" id="MEJ3691374.1"/>
    </source>
</evidence>
<evidence type="ECO:0000256" key="1">
    <source>
        <dbReference type="SAM" id="SignalP"/>
    </source>
</evidence>